<accession>A0A6J5ZPV4</accession>
<reference evidence="2" key="1">
    <citation type="submission" date="2020-05" db="EMBL/GenBank/DDBJ databases">
        <authorList>
            <person name="Chiriac C."/>
            <person name="Salcher M."/>
            <person name="Ghai R."/>
            <person name="Kavagutti S V."/>
        </authorList>
    </citation>
    <scope>NUCLEOTIDE SEQUENCE</scope>
</reference>
<sequence length="63" mass="6176">MNSSAVAKRSACSFASAFMITASSAGLIAGLIELGSGAGSLTCLRAIVTALSPSNGTWPVTIS</sequence>
<keyword evidence="1" id="KW-1133">Transmembrane helix</keyword>
<dbReference type="EMBL" id="CAESAN010000053">
    <property type="protein sequence ID" value="CAB4343079.1"/>
    <property type="molecule type" value="Genomic_DNA"/>
</dbReference>
<keyword evidence="1" id="KW-0472">Membrane</keyword>
<evidence type="ECO:0000313" key="2">
    <source>
        <dbReference type="EMBL" id="CAB4343079.1"/>
    </source>
</evidence>
<gene>
    <name evidence="2" type="ORF">UFOPK3547_00762</name>
</gene>
<organism evidence="2">
    <name type="scientific">freshwater metagenome</name>
    <dbReference type="NCBI Taxonomy" id="449393"/>
    <lineage>
        <taxon>unclassified sequences</taxon>
        <taxon>metagenomes</taxon>
        <taxon>ecological metagenomes</taxon>
    </lineage>
</organism>
<evidence type="ECO:0000256" key="1">
    <source>
        <dbReference type="SAM" id="Phobius"/>
    </source>
</evidence>
<feature type="transmembrane region" description="Helical" evidence="1">
    <location>
        <begin position="12"/>
        <end position="32"/>
    </location>
</feature>
<dbReference type="AlphaFoldDB" id="A0A6J5ZPV4"/>
<keyword evidence="1" id="KW-0812">Transmembrane</keyword>
<protein>
    <submittedName>
        <fullName evidence="2">Unannotated protein</fullName>
    </submittedName>
</protein>
<proteinExistence type="predicted"/>
<name>A0A6J5ZPV4_9ZZZZ</name>